<protein>
    <submittedName>
        <fullName evidence="2">Uncharacterized protein</fullName>
    </submittedName>
</protein>
<feature type="compositionally biased region" description="Polar residues" evidence="1">
    <location>
        <begin position="1"/>
        <end position="12"/>
    </location>
</feature>
<proteinExistence type="predicted"/>
<organism evidence="2 3">
    <name type="scientific">Rubus argutus</name>
    <name type="common">Southern blackberry</name>
    <dbReference type="NCBI Taxonomy" id="59490"/>
    <lineage>
        <taxon>Eukaryota</taxon>
        <taxon>Viridiplantae</taxon>
        <taxon>Streptophyta</taxon>
        <taxon>Embryophyta</taxon>
        <taxon>Tracheophyta</taxon>
        <taxon>Spermatophyta</taxon>
        <taxon>Magnoliopsida</taxon>
        <taxon>eudicotyledons</taxon>
        <taxon>Gunneridae</taxon>
        <taxon>Pentapetalae</taxon>
        <taxon>rosids</taxon>
        <taxon>fabids</taxon>
        <taxon>Rosales</taxon>
        <taxon>Rosaceae</taxon>
        <taxon>Rosoideae</taxon>
        <taxon>Rosoideae incertae sedis</taxon>
        <taxon>Rubus</taxon>
    </lineage>
</organism>
<evidence type="ECO:0000313" key="2">
    <source>
        <dbReference type="EMBL" id="KAK9921793.1"/>
    </source>
</evidence>
<dbReference type="Proteomes" id="UP001457282">
    <property type="component" value="Unassembled WGS sequence"/>
</dbReference>
<gene>
    <name evidence="2" type="ORF">M0R45_030289</name>
</gene>
<reference evidence="2 3" key="1">
    <citation type="journal article" date="2023" name="G3 (Bethesda)">
        <title>A chromosome-length genome assembly and annotation of blackberry (Rubus argutus, cv. 'Hillquist').</title>
        <authorList>
            <person name="Bruna T."/>
            <person name="Aryal R."/>
            <person name="Dudchenko O."/>
            <person name="Sargent D.J."/>
            <person name="Mead D."/>
            <person name="Buti M."/>
            <person name="Cavallini A."/>
            <person name="Hytonen T."/>
            <person name="Andres J."/>
            <person name="Pham M."/>
            <person name="Weisz D."/>
            <person name="Mascagni F."/>
            <person name="Usai G."/>
            <person name="Natali L."/>
            <person name="Bassil N."/>
            <person name="Fernandez G.E."/>
            <person name="Lomsadze A."/>
            <person name="Armour M."/>
            <person name="Olukolu B."/>
            <person name="Poorten T."/>
            <person name="Britton C."/>
            <person name="Davik J."/>
            <person name="Ashrafi H."/>
            <person name="Aiden E.L."/>
            <person name="Borodovsky M."/>
            <person name="Worthington M."/>
        </authorList>
    </citation>
    <scope>NUCLEOTIDE SEQUENCE [LARGE SCALE GENOMIC DNA]</scope>
    <source>
        <strain evidence="2">PI 553951</strain>
    </source>
</reference>
<sequence length="121" mass="13508">MEPSLQFQSILSPKNHEFPFHQYNGDNSSSLRDSQNSNSQENPFFFSELTNLPSGSDIKEFPSSQEPEASLARMGTNEGDYTNKVDGNGNVSEDFRVDKPDLDISSSSWLEMFLMTLNSSG</sequence>
<evidence type="ECO:0000256" key="1">
    <source>
        <dbReference type="SAM" id="MobiDB-lite"/>
    </source>
</evidence>
<feature type="region of interest" description="Disordered" evidence="1">
    <location>
        <begin position="1"/>
        <end position="93"/>
    </location>
</feature>
<accession>A0AAW1WDR3</accession>
<evidence type="ECO:0000313" key="3">
    <source>
        <dbReference type="Proteomes" id="UP001457282"/>
    </source>
</evidence>
<feature type="compositionally biased region" description="Low complexity" evidence="1">
    <location>
        <begin position="26"/>
        <end position="40"/>
    </location>
</feature>
<comment type="caution">
    <text evidence="2">The sequence shown here is derived from an EMBL/GenBank/DDBJ whole genome shotgun (WGS) entry which is preliminary data.</text>
</comment>
<keyword evidence="3" id="KW-1185">Reference proteome</keyword>
<dbReference type="EMBL" id="JBEDUW010000006">
    <property type="protein sequence ID" value="KAK9921793.1"/>
    <property type="molecule type" value="Genomic_DNA"/>
</dbReference>
<name>A0AAW1WDR3_RUBAR</name>
<dbReference type="AlphaFoldDB" id="A0AAW1WDR3"/>